<keyword evidence="9" id="KW-0472">Membrane</keyword>
<keyword evidence="11" id="KW-0255">Endonuclease</keyword>
<feature type="domain" description="Endonuclease/exonuclease/phosphatase" evidence="10">
    <location>
        <begin position="99"/>
        <end position="343"/>
    </location>
</feature>
<comment type="cofactor">
    <cofactor evidence="1">
        <name>Mn(2+)</name>
        <dbReference type="ChEBI" id="CHEBI:29035"/>
    </cofactor>
</comment>
<evidence type="ECO:0000256" key="1">
    <source>
        <dbReference type="ARBA" id="ARBA00001936"/>
    </source>
</evidence>
<feature type="transmembrane region" description="Helical" evidence="9">
    <location>
        <begin position="7"/>
        <end position="27"/>
    </location>
</feature>
<evidence type="ECO:0000256" key="8">
    <source>
        <dbReference type="ARBA" id="ARBA00023204"/>
    </source>
</evidence>
<organism evidence="11 12">
    <name type="scientific">Barnesiella viscericola</name>
    <dbReference type="NCBI Taxonomy" id="397865"/>
    <lineage>
        <taxon>Bacteria</taxon>
        <taxon>Pseudomonadati</taxon>
        <taxon>Bacteroidota</taxon>
        <taxon>Bacteroidia</taxon>
        <taxon>Bacteroidales</taxon>
        <taxon>Barnesiellaceae</taxon>
        <taxon>Barnesiella</taxon>
    </lineage>
</organism>
<dbReference type="InterPro" id="IPR036691">
    <property type="entry name" value="Endo/exonu/phosph_ase_sf"/>
</dbReference>
<evidence type="ECO:0000313" key="11">
    <source>
        <dbReference type="EMBL" id="HJG88150.1"/>
    </source>
</evidence>
<dbReference type="GO" id="GO:0046872">
    <property type="term" value="F:metal ion binding"/>
    <property type="evidence" value="ECO:0007669"/>
    <property type="project" value="UniProtKB-KW"/>
</dbReference>
<dbReference type="PANTHER" id="PTHR15822:SF4">
    <property type="entry name" value="TYROSYL-DNA PHOSPHODIESTERASE 2"/>
    <property type="match status" value="1"/>
</dbReference>
<evidence type="ECO:0000256" key="5">
    <source>
        <dbReference type="ARBA" id="ARBA00022763"/>
    </source>
</evidence>
<dbReference type="GO" id="GO:0016787">
    <property type="term" value="F:hydrolase activity"/>
    <property type="evidence" value="ECO:0007669"/>
    <property type="project" value="UniProtKB-KW"/>
</dbReference>
<dbReference type="InterPro" id="IPR051547">
    <property type="entry name" value="TDP2-like"/>
</dbReference>
<name>A0A921MPQ4_9BACT</name>
<evidence type="ECO:0000256" key="6">
    <source>
        <dbReference type="ARBA" id="ARBA00022801"/>
    </source>
</evidence>
<evidence type="ECO:0000256" key="3">
    <source>
        <dbReference type="ARBA" id="ARBA00022722"/>
    </source>
</evidence>
<dbReference type="SUPFAM" id="SSF56219">
    <property type="entry name" value="DNase I-like"/>
    <property type="match status" value="1"/>
</dbReference>
<dbReference type="GO" id="GO:0006281">
    <property type="term" value="P:DNA repair"/>
    <property type="evidence" value="ECO:0007669"/>
    <property type="project" value="UniProtKB-KW"/>
</dbReference>
<evidence type="ECO:0000256" key="7">
    <source>
        <dbReference type="ARBA" id="ARBA00022842"/>
    </source>
</evidence>
<evidence type="ECO:0000256" key="9">
    <source>
        <dbReference type="SAM" id="Phobius"/>
    </source>
</evidence>
<feature type="transmembrane region" description="Helical" evidence="9">
    <location>
        <begin position="33"/>
        <end position="55"/>
    </location>
</feature>
<dbReference type="InterPro" id="IPR005135">
    <property type="entry name" value="Endo/exonuclease/phosphatase"/>
</dbReference>
<keyword evidence="9" id="KW-1133">Transmembrane helix</keyword>
<gene>
    <name evidence="11" type="ORF">K8U91_01545</name>
</gene>
<keyword evidence="3" id="KW-0540">Nuclease</keyword>
<accession>A0A921MPQ4</accession>
<dbReference type="PANTHER" id="PTHR15822">
    <property type="entry name" value="TRAF AND TNF RECEPTOR-ASSOCIATED PROTEIN"/>
    <property type="match status" value="1"/>
</dbReference>
<keyword evidence="5" id="KW-0227">DNA damage</keyword>
<keyword evidence="9" id="KW-0812">Transmembrane</keyword>
<dbReference type="GO" id="GO:0004519">
    <property type="term" value="F:endonuclease activity"/>
    <property type="evidence" value="ECO:0007669"/>
    <property type="project" value="UniProtKB-KW"/>
</dbReference>
<comment type="caution">
    <text evidence="11">The sequence shown here is derived from an EMBL/GenBank/DDBJ whole genome shotgun (WGS) entry which is preliminary data.</text>
</comment>
<reference evidence="11" key="1">
    <citation type="journal article" date="2021" name="PeerJ">
        <title>Extensive microbial diversity within the chicken gut microbiome revealed by metagenomics and culture.</title>
        <authorList>
            <person name="Gilroy R."/>
            <person name="Ravi A."/>
            <person name="Getino M."/>
            <person name="Pursley I."/>
            <person name="Horton D.L."/>
            <person name="Alikhan N.F."/>
            <person name="Baker D."/>
            <person name="Gharbi K."/>
            <person name="Hall N."/>
            <person name="Watson M."/>
            <person name="Adriaenssens E.M."/>
            <person name="Foster-Nyarko E."/>
            <person name="Jarju S."/>
            <person name="Secka A."/>
            <person name="Antonio M."/>
            <person name="Oren A."/>
            <person name="Chaudhuri R.R."/>
            <person name="La Ragione R."/>
            <person name="Hildebrand F."/>
            <person name="Pallen M.J."/>
        </authorList>
    </citation>
    <scope>NUCLEOTIDE SEQUENCE</scope>
    <source>
        <strain evidence="11">CHK121-7720</strain>
    </source>
</reference>
<keyword evidence="6" id="KW-0378">Hydrolase</keyword>
<dbReference type="AlphaFoldDB" id="A0A921MPQ4"/>
<evidence type="ECO:0000256" key="2">
    <source>
        <dbReference type="ARBA" id="ARBA00001946"/>
    </source>
</evidence>
<proteinExistence type="predicted"/>
<comment type="cofactor">
    <cofactor evidence="2">
        <name>Mg(2+)</name>
        <dbReference type="ChEBI" id="CHEBI:18420"/>
    </cofactor>
</comment>
<dbReference type="Gene3D" id="3.60.10.10">
    <property type="entry name" value="Endonuclease/exonuclease/phosphatase"/>
    <property type="match status" value="1"/>
</dbReference>
<feature type="transmembrane region" description="Helical" evidence="9">
    <location>
        <begin position="62"/>
        <end position="80"/>
    </location>
</feature>
<evidence type="ECO:0000259" key="10">
    <source>
        <dbReference type="Pfam" id="PF03372"/>
    </source>
</evidence>
<reference evidence="11" key="2">
    <citation type="submission" date="2021-09" db="EMBL/GenBank/DDBJ databases">
        <authorList>
            <person name="Gilroy R."/>
        </authorList>
    </citation>
    <scope>NUCLEOTIDE SEQUENCE</scope>
    <source>
        <strain evidence="11">CHK121-7720</strain>
    </source>
</reference>
<dbReference type="EMBL" id="DYUD01000009">
    <property type="protein sequence ID" value="HJG88150.1"/>
    <property type="molecule type" value="Genomic_DNA"/>
</dbReference>
<keyword evidence="4" id="KW-0479">Metal-binding</keyword>
<dbReference type="Pfam" id="PF03372">
    <property type="entry name" value="Exo_endo_phos"/>
    <property type="match status" value="1"/>
</dbReference>
<evidence type="ECO:0000256" key="4">
    <source>
        <dbReference type="ARBA" id="ARBA00022723"/>
    </source>
</evidence>
<keyword evidence="7" id="KW-0460">Magnesium</keyword>
<sequence>MKHIVKVILLIINTLWGLLLIMGAYSAYCPTRIGILLELLFPINLFVCVAFLFVWLAYNPRYIWVPAAALILSWGGIARYCPIHKPQAPDNSQPGFTLMTYNVYHMLDYEGKETTQNRTLSLLLKQNADLVCLQESPELASPNHGLKISEAQIDSIHAIYPYRIPTSLNMNFLSKYPAELLFDTVYSESSAFAAYRVQIEGHEVTIINQHMESIGLTQTDKELYHEITAHPSTNSLDEVKELLLSKLINAARARNKQADLTAERIEDIPGNVIVCGDFNDSPLSYAVRRFRRMGFRNAYNELALGPGITYHANRFWFRIDHILYRGDMEARWLQRLRCKSSDHYPLLTRFVWEPPA</sequence>
<keyword evidence="8" id="KW-0234">DNA repair</keyword>
<dbReference type="Proteomes" id="UP000757103">
    <property type="component" value="Unassembled WGS sequence"/>
</dbReference>
<dbReference type="RefSeq" id="WP_273305233.1">
    <property type="nucleotide sequence ID" value="NZ_DYUD01000009.1"/>
</dbReference>
<protein>
    <submittedName>
        <fullName evidence="11">Endonuclease/exonuclease/phosphatase family protein</fullName>
    </submittedName>
</protein>
<evidence type="ECO:0000313" key="12">
    <source>
        <dbReference type="Proteomes" id="UP000757103"/>
    </source>
</evidence>